<evidence type="ECO:0000313" key="2">
    <source>
        <dbReference type="Proteomes" id="UP000237105"/>
    </source>
</evidence>
<dbReference type="Proteomes" id="UP000237105">
    <property type="component" value="Unassembled WGS sequence"/>
</dbReference>
<dbReference type="EMBL" id="JXTB01000064">
    <property type="protein sequence ID" value="PON68306.1"/>
    <property type="molecule type" value="Genomic_DNA"/>
</dbReference>
<feature type="non-terminal residue" evidence="1">
    <location>
        <position position="57"/>
    </location>
</feature>
<protein>
    <submittedName>
        <fullName evidence="1">Uncharacterized protein</fullName>
    </submittedName>
</protein>
<accession>A0A2P5D4W4</accession>
<proteinExistence type="predicted"/>
<name>A0A2P5D4W4_PARAD</name>
<sequence>MGGGRWKVQARLKGRVGEDEILTRAIEQLCEFVMLELGTAGAFEELRKLSCSSNPIL</sequence>
<gene>
    <name evidence="1" type="ORF">PanWU01x14_096260</name>
</gene>
<dbReference type="OrthoDB" id="10440250at2759"/>
<dbReference type="AlphaFoldDB" id="A0A2P5D4W4"/>
<organism evidence="1 2">
    <name type="scientific">Parasponia andersonii</name>
    <name type="common">Sponia andersonii</name>
    <dbReference type="NCBI Taxonomy" id="3476"/>
    <lineage>
        <taxon>Eukaryota</taxon>
        <taxon>Viridiplantae</taxon>
        <taxon>Streptophyta</taxon>
        <taxon>Embryophyta</taxon>
        <taxon>Tracheophyta</taxon>
        <taxon>Spermatophyta</taxon>
        <taxon>Magnoliopsida</taxon>
        <taxon>eudicotyledons</taxon>
        <taxon>Gunneridae</taxon>
        <taxon>Pentapetalae</taxon>
        <taxon>rosids</taxon>
        <taxon>fabids</taxon>
        <taxon>Rosales</taxon>
        <taxon>Cannabaceae</taxon>
        <taxon>Parasponia</taxon>
    </lineage>
</organism>
<keyword evidence="2" id="KW-1185">Reference proteome</keyword>
<evidence type="ECO:0000313" key="1">
    <source>
        <dbReference type="EMBL" id="PON68306.1"/>
    </source>
</evidence>
<reference evidence="2" key="1">
    <citation type="submission" date="2016-06" db="EMBL/GenBank/DDBJ databases">
        <title>Parallel loss of symbiosis genes in relatives of nitrogen-fixing non-legume Parasponia.</title>
        <authorList>
            <person name="Van Velzen R."/>
            <person name="Holmer R."/>
            <person name="Bu F."/>
            <person name="Rutten L."/>
            <person name="Van Zeijl A."/>
            <person name="Liu W."/>
            <person name="Santuari L."/>
            <person name="Cao Q."/>
            <person name="Sharma T."/>
            <person name="Shen D."/>
            <person name="Roswanjaya Y."/>
            <person name="Wardhani T."/>
            <person name="Kalhor M.S."/>
            <person name="Jansen J."/>
            <person name="Van den Hoogen J."/>
            <person name="Gungor B."/>
            <person name="Hartog M."/>
            <person name="Hontelez J."/>
            <person name="Verver J."/>
            <person name="Yang W.-C."/>
            <person name="Schijlen E."/>
            <person name="Repin R."/>
            <person name="Schilthuizen M."/>
            <person name="Schranz E."/>
            <person name="Heidstra R."/>
            <person name="Miyata K."/>
            <person name="Fedorova E."/>
            <person name="Kohlen W."/>
            <person name="Bisseling T."/>
            <person name="Smit S."/>
            <person name="Geurts R."/>
        </authorList>
    </citation>
    <scope>NUCLEOTIDE SEQUENCE [LARGE SCALE GENOMIC DNA]</scope>
    <source>
        <strain evidence="2">cv. WU1-14</strain>
    </source>
</reference>
<comment type="caution">
    <text evidence="1">The sequence shown here is derived from an EMBL/GenBank/DDBJ whole genome shotgun (WGS) entry which is preliminary data.</text>
</comment>